<protein>
    <submittedName>
        <fullName evidence="1">Uncharacterized protein</fullName>
    </submittedName>
</protein>
<organism evidence="1 2">
    <name type="scientific">Trifolium medium</name>
    <dbReference type="NCBI Taxonomy" id="97028"/>
    <lineage>
        <taxon>Eukaryota</taxon>
        <taxon>Viridiplantae</taxon>
        <taxon>Streptophyta</taxon>
        <taxon>Embryophyta</taxon>
        <taxon>Tracheophyta</taxon>
        <taxon>Spermatophyta</taxon>
        <taxon>Magnoliopsida</taxon>
        <taxon>eudicotyledons</taxon>
        <taxon>Gunneridae</taxon>
        <taxon>Pentapetalae</taxon>
        <taxon>rosids</taxon>
        <taxon>fabids</taxon>
        <taxon>Fabales</taxon>
        <taxon>Fabaceae</taxon>
        <taxon>Papilionoideae</taxon>
        <taxon>50 kb inversion clade</taxon>
        <taxon>NPAAA clade</taxon>
        <taxon>Hologalegina</taxon>
        <taxon>IRL clade</taxon>
        <taxon>Trifolieae</taxon>
        <taxon>Trifolium</taxon>
    </lineage>
</organism>
<dbReference type="Proteomes" id="UP000265520">
    <property type="component" value="Unassembled WGS sequence"/>
</dbReference>
<proteinExistence type="predicted"/>
<dbReference type="AlphaFoldDB" id="A0A392RFC4"/>
<sequence length="108" mass="11726">SSTPPRGYTAIFVASGTLKPHMGLSKQSLPHMAVDLFLSKSTHQINPPSGQCFMFRRRCCDVSLWVHLATTVCSTPLSSFCLCFADRCLLGSRSGSNVSSFETSKLPP</sequence>
<dbReference type="EMBL" id="LXQA010218609">
    <property type="protein sequence ID" value="MCI34949.1"/>
    <property type="molecule type" value="Genomic_DNA"/>
</dbReference>
<accession>A0A392RFC4</accession>
<evidence type="ECO:0000313" key="2">
    <source>
        <dbReference type="Proteomes" id="UP000265520"/>
    </source>
</evidence>
<evidence type="ECO:0000313" key="1">
    <source>
        <dbReference type="EMBL" id="MCI34949.1"/>
    </source>
</evidence>
<comment type="caution">
    <text evidence="1">The sequence shown here is derived from an EMBL/GenBank/DDBJ whole genome shotgun (WGS) entry which is preliminary data.</text>
</comment>
<keyword evidence="2" id="KW-1185">Reference proteome</keyword>
<name>A0A392RFC4_9FABA</name>
<feature type="non-terminal residue" evidence="1">
    <location>
        <position position="1"/>
    </location>
</feature>
<reference evidence="1 2" key="1">
    <citation type="journal article" date="2018" name="Front. Plant Sci.">
        <title>Red Clover (Trifolium pratense) and Zigzag Clover (T. medium) - A Picture of Genomic Similarities and Differences.</title>
        <authorList>
            <person name="Dluhosova J."/>
            <person name="Istvanek J."/>
            <person name="Nedelnik J."/>
            <person name="Repkova J."/>
        </authorList>
    </citation>
    <scope>NUCLEOTIDE SEQUENCE [LARGE SCALE GENOMIC DNA]</scope>
    <source>
        <strain evidence="2">cv. 10/8</strain>
        <tissue evidence="1">Leaf</tissue>
    </source>
</reference>